<proteinExistence type="predicted"/>
<dbReference type="EMBL" id="GGFL01013126">
    <property type="protein sequence ID" value="MBW77304.1"/>
    <property type="molecule type" value="Transcribed_RNA"/>
</dbReference>
<protein>
    <submittedName>
        <fullName evidence="2">Putative secreted protein</fullName>
    </submittedName>
</protein>
<evidence type="ECO:0000256" key="1">
    <source>
        <dbReference type="SAM" id="SignalP"/>
    </source>
</evidence>
<reference evidence="2" key="1">
    <citation type="submission" date="2018-01" db="EMBL/GenBank/DDBJ databases">
        <title>An insight into the sialome of Amazonian anophelines.</title>
        <authorList>
            <person name="Ribeiro J.M."/>
            <person name="Scarpassa V."/>
            <person name="Calvo E."/>
        </authorList>
    </citation>
    <scope>NUCLEOTIDE SEQUENCE</scope>
</reference>
<keyword evidence="1" id="KW-0732">Signal</keyword>
<dbReference type="AlphaFoldDB" id="A0A2M4DIA5"/>
<organism evidence="2">
    <name type="scientific">Anopheles darlingi</name>
    <name type="common">Mosquito</name>
    <dbReference type="NCBI Taxonomy" id="43151"/>
    <lineage>
        <taxon>Eukaryota</taxon>
        <taxon>Metazoa</taxon>
        <taxon>Ecdysozoa</taxon>
        <taxon>Arthropoda</taxon>
        <taxon>Hexapoda</taxon>
        <taxon>Insecta</taxon>
        <taxon>Pterygota</taxon>
        <taxon>Neoptera</taxon>
        <taxon>Endopterygota</taxon>
        <taxon>Diptera</taxon>
        <taxon>Nematocera</taxon>
        <taxon>Culicoidea</taxon>
        <taxon>Culicidae</taxon>
        <taxon>Anophelinae</taxon>
        <taxon>Anopheles</taxon>
    </lineage>
</organism>
<sequence length="67" mass="7371">MLQSFSFPLFLTFSFCLSHPVYDSSTRLEPIPTQICTTDSSCTTSSKSSNPMVTLLSFRNNPMGTGL</sequence>
<feature type="signal peptide" evidence="1">
    <location>
        <begin position="1"/>
        <end position="18"/>
    </location>
</feature>
<name>A0A2M4DIA5_ANODA</name>
<accession>A0A2M4DIA5</accession>
<feature type="chain" id="PRO_5014740333" evidence="1">
    <location>
        <begin position="19"/>
        <end position="67"/>
    </location>
</feature>
<evidence type="ECO:0000313" key="2">
    <source>
        <dbReference type="EMBL" id="MBW77304.1"/>
    </source>
</evidence>